<evidence type="ECO:0000259" key="17">
    <source>
        <dbReference type="Pfam" id="PF01435"/>
    </source>
</evidence>
<dbReference type="GO" id="GO:0006508">
    <property type="term" value="P:proteolysis"/>
    <property type="evidence" value="ECO:0007669"/>
    <property type="project" value="UniProtKB-KW"/>
</dbReference>
<dbReference type="GeneID" id="31361261"/>
<dbReference type="MEROPS" id="M48.A07"/>
<dbReference type="Proteomes" id="UP000001396">
    <property type="component" value="Unassembled WGS sequence"/>
</dbReference>
<name>D3BB45_HETP5</name>
<evidence type="ECO:0000256" key="11">
    <source>
        <dbReference type="ARBA" id="ARBA00023049"/>
    </source>
</evidence>
<evidence type="ECO:0000256" key="7">
    <source>
        <dbReference type="ARBA" id="ARBA00022801"/>
    </source>
</evidence>
<feature type="transmembrane region" description="Helical" evidence="16">
    <location>
        <begin position="267"/>
        <end position="288"/>
    </location>
</feature>
<evidence type="ECO:0000313" key="20">
    <source>
        <dbReference type="Proteomes" id="UP000001396"/>
    </source>
</evidence>
<organism evidence="19 20">
    <name type="scientific">Heterostelium pallidum (strain ATCC 26659 / Pp 5 / PN500)</name>
    <name type="common">Cellular slime mold</name>
    <name type="synonym">Polysphondylium pallidum</name>
    <dbReference type="NCBI Taxonomy" id="670386"/>
    <lineage>
        <taxon>Eukaryota</taxon>
        <taxon>Amoebozoa</taxon>
        <taxon>Evosea</taxon>
        <taxon>Eumycetozoa</taxon>
        <taxon>Dictyostelia</taxon>
        <taxon>Acytosteliales</taxon>
        <taxon>Acytosteliaceae</taxon>
        <taxon>Heterostelium</taxon>
    </lineage>
</organism>
<feature type="region of interest" description="Disordered" evidence="15">
    <location>
        <begin position="87"/>
        <end position="106"/>
    </location>
</feature>
<proteinExistence type="predicted"/>
<gene>
    <name evidence="19" type="ORF">PPL_05777</name>
</gene>
<comment type="cofactor">
    <cofactor evidence="1">
        <name>Zn(2+)</name>
        <dbReference type="ChEBI" id="CHEBI:29105"/>
    </cofactor>
</comment>
<evidence type="ECO:0000256" key="15">
    <source>
        <dbReference type="SAM" id="MobiDB-lite"/>
    </source>
</evidence>
<evidence type="ECO:0000256" key="6">
    <source>
        <dbReference type="ARBA" id="ARBA00022723"/>
    </source>
</evidence>
<feature type="compositionally biased region" description="Low complexity" evidence="15">
    <location>
        <begin position="95"/>
        <end position="106"/>
    </location>
</feature>
<evidence type="ECO:0000256" key="14">
    <source>
        <dbReference type="ARBA" id="ARBA00083451"/>
    </source>
</evidence>
<evidence type="ECO:0000256" key="12">
    <source>
        <dbReference type="ARBA" id="ARBA00023136"/>
    </source>
</evidence>
<feature type="domain" description="Peptidase M48" evidence="17">
    <location>
        <begin position="326"/>
        <end position="399"/>
    </location>
</feature>
<protein>
    <recommendedName>
        <fullName evidence="3">Ste24 endopeptidase</fullName>
        <ecNumber evidence="3">3.4.24.84</ecNumber>
    </recommendedName>
    <alternativeName>
        <fullName evidence="14">Prenyl protein-specific endoprotease 1</fullName>
    </alternativeName>
</protein>
<dbReference type="Gene3D" id="3.30.2010.10">
    <property type="entry name" value="Metalloproteases ('zincins'), catalytic domain"/>
    <property type="match status" value="1"/>
</dbReference>
<dbReference type="PANTHER" id="PTHR10120">
    <property type="entry name" value="CAAX PRENYL PROTEASE 1"/>
    <property type="match status" value="1"/>
</dbReference>
<evidence type="ECO:0000256" key="2">
    <source>
        <dbReference type="ARBA" id="ARBA00004477"/>
    </source>
</evidence>
<keyword evidence="9" id="KW-0862">Zinc</keyword>
<keyword evidence="10 16" id="KW-1133">Transmembrane helix</keyword>
<keyword evidence="4" id="KW-0645">Protease</keyword>
<feature type="transmembrane region" description="Helical" evidence="16">
    <location>
        <begin position="294"/>
        <end position="319"/>
    </location>
</feature>
<dbReference type="AlphaFoldDB" id="D3BB45"/>
<feature type="transmembrane region" description="Helical" evidence="16">
    <location>
        <begin position="163"/>
        <end position="182"/>
    </location>
</feature>
<evidence type="ECO:0000256" key="1">
    <source>
        <dbReference type="ARBA" id="ARBA00001947"/>
    </source>
</evidence>
<evidence type="ECO:0000256" key="9">
    <source>
        <dbReference type="ARBA" id="ARBA00022833"/>
    </source>
</evidence>
<keyword evidence="20" id="KW-1185">Reference proteome</keyword>
<keyword evidence="8" id="KW-0256">Endoplasmic reticulum</keyword>
<evidence type="ECO:0000256" key="4">
    <source>
        <dbReference type="ARBA" id="ARBA00022670"/>
    </source>
</evidence>
<keyword evidence="12 16" id="KW-0472">Membrane</keyword>
<comment type="subcellular location">
    <subcellularLocation>
        <location evidence="2">Endoplasmic reticulum membrane</location>
        <topology evidence="2">Multi-pass membrane protein</topology>
    </subcellularLocation>
</comment>
<dbReference type="GO" id="GO:0046872">
    <property type="term" value="F:metal ion binding"/>
    <property type="evidence" value="ECO:0007669"/>
    <property type="project" value="UniProtKB-KW"/>
</dbReference>
<dbReference type="GO" id="GO:0005789">
    <property type="term" value="C:endoplasmic reticulum membrane"/>
    <property type="evidence" value="ECO:0007669"/>
    <property type="project" value="UniProtKB-SubCell"/>
</dbReference>
<evidence type="ECO:0000313" key="19">
    <source>
        <dbReference type="EMBL" id="EFA81782.1"/>
    </source>
</evidence>
<dbReference type="Pfam" id="PF01435">
    <property type="entry name" value="Peptidase_M48"/>
    <property type="match status" value="2"/>
</dbReference>
<feature type="transmembrane region" description="Helical" evidence="16">
    <location>
        <begin position="202"/>
        <end position="220"/>
    </location>
</feature>
<dbReference type="EC" id="3.4.24.84" evidence="3"/>
<evidence type="ECO:0000259" key="18">
    <source>
        <dbReference type="Pfam" id="PF16491"/>
    </source>
</evidence>
<dbReference type="RefSeq" id="XP_020433899.1">
    <property type="nucleotide sequence ID" value="XM_020576650.1"/>
</dbReference>
<comment type="catalytic activity">
    <reaction evidence="13">
        <text>Hydrolyzes the peptide bond -P2-(S-farnesyl or geranylgeranyl)C-P1'-P2'-P3'-COOH where P1' and P2' are amino acids with aliphatic side chains and P3' is any C-terminal residue.</text>
        <dbReference type="EC" id="3.4.24.84"/>
    </reaction>
</comment>
<dbReference type="InParanoid" id="D3BB45"/>
<dbReference type="InterPro" id="IPR001915">
    <property type="entry name" value="Peptidase_M48"/>
</dbReference>
<evidence type="ECO:0000256" key="13">
    <source>
        <dbReference type="ARBA" id="ARBA00044456"/>
    </source>
</evidence>
<dbReference type="FunFam" id="3.30.2010.10:FF:000002">
    <property type="entry name" value="CAAX prenyl protease"/>
    <property type="match status" value="1"/>
</dbReference>
<evidence type="ECO:0000256" key="8">
    <source>
        <dbReference type="ARBA" id="ARBA00022824"/>
    </source>
</evidence>
<dbReference type="InterPro" id="IPR032456">
    <property type="entry name" value="Peptidase_M48_N"/>
</dbReference>
<comment type="caution">
    <text evidence="19">The sequence shown here is derived from an EMBL/GenBank/DDBJ whole genome shotgun (WGS) entry which is preliminary data.</text>
</comment>
<keyword evidence="6" id="KW-0479">Metal-binding</keyword>
<dbReference type="STRING" id="670386.D3BB45"/>
<evidence type="ECO:0000256" key="5">
    <source>
        <dbReference type="ARBA" id="ARBA00022692"/>
    </source>
</evidence>
<dbReference type="EMBL" id="ADBJ01000025">
    <property type="protein sequence ID" value="EFA81782.1"/>
    <property type="molecule type" value="Genomic_DNA"/>
</dbReference>
<feature type="domain" description="CAAX prenyl protease 1 N-terminal" evidence="18">
    <location>
        <begin position="158"/>
        <end position="229"/>
    </location>
</feature>
<evidence type="ECO:0000256" key="10">
    <source>
        <dbReference type="ARBA" id="ARBA00022989"/>
    </source>
</evidence>
<dbReference type="GO" id="GO:0004222">
    <property type="term" value="F:metalloendopeptidase activity"/>
    <property type="evidence" value="ECO:0007669"/>
    <property type="project" value="InterPro"/>
</dbReference>
<sequence>MYVNWCTKREKTAEYKFADHSRQTFTTPYLSNEILLWCKKLIVLLLLSTNNQTIIDLRSVKAHSISNFIQLYGFFLNQSKNKQTKPDKLHQSALTHQQQQTNKQTNTSKIRRYRGFTLLWAVTPLYSSSNSTWTFVSHSPSDNIVIPRPTGLIQHIILTESTIGFILECCILNFGVLLYIYNCNEYLWSAYGFGQEYEVTRGISYLLMISLFSSIIRLPFELYRVFLVDCQSDVSDKSSSSQSSSSSSTTTTSNHWFKQIVIDQIKMFLVSLLIGLPLLAVTIALFSWKFPFQWLYIIIFVSTVALFFSDMYPSLAFLFNNFSLMEDGELREEISKLSNKLGFPLKEIYTMDGSKRVSHSNAFLLGFWSSSIVLYDNLIKQQSTPEILSIIGHEIGHHKFKLLVLKELITFANLLRFVTNLIRREFEYAADRYAIENGLDMKKALLSMYGNGTYIKPDIYFSLYYYSHPSLMERLDSIDSITNELNKKSE</sequence>
<dbReference type="Pfam" id="PF16491">
    <property type="entry name" value="Peptidase_M48_N"/>
    <property type="match status" value="1"/>
</dbReference>
<feature type="domain" description="Peptidase M48" evidence="17">
    <location>
        <begin position="401"/>
        <end position="481"/>
    </location>
</feature>
<accession>D3BB45</accession>
<keyword evidence="7" id="KW-0378">Hydrolase</keyword>
<evidence type="ECO:0000256" key="3">
    <source>
        <dbReference type="ARBA" id="ARBA00012336"/>
    </source>
</evidence>
<evidence type="ECO:0000256" key="16">
    <source>
        <dbReference type="SAM" id="Phobius"/>
    </source>
</evidence>
<keyword evidence="11" id="KW-0482">Metalloprotease</keyword>
<keyword evidence="5 16" id="KW-0812">Transmembrane</keyword>
<reference evidence="19 20" key="1">
    <citation type="journal article" date="2011" name="Genome Res.">
        <title>Phylogeny-wide analysis of social amoeba genomes highlights ancient origins for complex intercellular communication.</title>
        <authorList>
            <person name="Heidel A.J."/>
            <person name="Lawal H.M."/>
            <person name="Felder M."/>
            <person name="Schilde C."/>
            <person name="Helps N.R."/>
            <person name="Tunggal B."/>
            <person name="Rivero F."/>
            <person name="John U."/>
            <person name="Schleicher M."/>
            <person name="Eichinger L."/>
            <person name="Platzer M."/>
            <person name="Noegel A.A."/>
            <person name="Schaap P."/>
            <person name="Gloeckner G."/>
        </authorList>
    </citation>
    <scope>NUCLEOTIDE SEQUENCE [LARGE SCALE GENOMIC DNA]</scope>
    <source>
        <strain evidence="20">ATCC 26659 / Pp 5 / PN500</strain>
    </source>
</reference>